<feature type="chain" id="PRO_5035177778" description="Phosphoesterase family protein" evidence="3">
    <location>
        <begin position="27"/>
        <end position="500"/>
    </location>
</feature>
<keyword evidence="5" id="KW-1185">Reference proteome</keyword>
<keyword evidence="1" id="KW-0378">Hydrolase</keyword>
<dbReference type="GO" id="GO:0009395">
    <property type="term" value="P:phospholipid catabolic process"/>
    <property type="evidence" value="ECO:0007669"/>
    <property type="project" value="TreeGrafter"/>
</dbReference>
<name>A0A8J7GN23_9ACTN</name>
<accession>A0A8J7GN23</accession>
<dbReference type="RefSeq" id="WP_197002979.1">
    <property type="nucleotide sequence ID" value="NZ_BONS01000001.1"/>
</dbReference>
<dbReference type="Gene3D" id="3.40.720.10">
    <property type="entry name" value="Alkaline Phosphatase, subunit A"/>
    <property type="match status" value="1"/>
</dbReference>
<comment type="caution">
    <text evidence="4">The sequence shown here is derived from an EMBL/GenBank/DDBJ whole genome shotgun (WGS) entry which is preliminary data.</text>
</comment>
<evidence type="ECO:0000313" key="5">
    <source>
        <dbReference type="Proteomes" id="UP000622552"/>
    </source>
</evidence>
<keyword evidence="3" id="KW-0732">Signal</keyword>
<dbReference type="GO" id="GO:0016788">
    <property type="term" value="F:hydrolase activity, acting on ester bonds"/>
    <property type="evidence" value="ECO:0007669"/>
    <property type="project" value="InterPro"/>
</dbReference>
<sequence length="500" mass="51664">MKRPRIVLVGTVAAILLSVLAAPATAAPRPAATSANLIVNGGGESVAECSPTGLDGMTVPGWAVSAGEPNVVCYGAAGGYPDAGTPGSPNRGTGFLAGGGTGNSSLTQNVIVSAAGAAIDAGGVTYNLSGWLGGYSSQNDRVGLTATFLSGTGTALGTSQLGPVTSANRGNVTKFLQKTATGTVPAGTRTVRLVLAFTWASGGAIDGYADDLSLTLSAAVPTPTLTVPASSVPGYDHVFVVMMENSNYGDIIGNSAAPYINSLAGANTLLTQSYGITHPSDPNYVALAAGGLHGLSDNSILTTTINAPHLGTRVEDAGKTWKSYVENQNGNCDTTAHGHYYPDDVPFYYFKDMKTDAARCAAHWQPLTRMVTDLNSTATTPNFVWFAADGCDDMEDCGTTAGDTWLKNTLPAIFNSPAWTTQRSLLIVTFDEDAVKAFGPGYPNHVPTILVGSQNTVKAGYQSAGRVDHYGILRTIDQALGLAPLTNNDRYAAPVNDAWR</sequence>
<evidence type="ECO:0008006" key="6">
    <source>
        <dbReference type="Google" id="ProtNLM"/>
    </source>
</evidence>
<feature type="signal peptide" evidence="3">
    <location>
        <begin position="1"/>
        <end position="26"/>
    </location>
</feature>
<evidence type="ECO:0000256" key="2">
    <source>
        <dbReference type="ARBA" id="ARBA00023026"/>
    </source>
</evidence>
<dbReference type="EMBL" id="JADOUF010000001">
    <property type="protein sequence ID" value="MBG6135929.1"/>
    <property type="molecule type" value="Genomic_DNA"/>
</dbReference>
<dbReference type="Gene3D" id="2.60.120.260">
    <property type="entry name" value="Galactose-binding domain-like"/>
    <property type="match status" value="1"/>
</dbReference>
<evidence type="ECO:0000256" key="1">
    <source>
        <dbReference type="ARBA" id="ARBA00022801"/>
    </source>
</evidence>
<reference evidence="4" key="1">
    <citation type="submission" date="2020-11" db="EMBL/GenBank/DDBJ databases">
        <title>Sequencing the genomes of 1000 actinobacteria strains.</title>
        <authorList>
            <person name="Klenk H.-P."/>
        </authorList>
    </citation>
    <scope>NUCLEOTIDE SEQUENCE</scope>
    <source>
        <strain evidence="4">DSM 45356</strain>
    </source>
</reference>
<dbReference type="Pfam" id="PF04185">
    <property type="entry name" value="Phosphoesterase"/>
    <property type="match status" value="1"/>
</dbReference>
<organism evidence="4 5">
    <name type="scientific">Longispora fulva</name>
    <dbReference type="NCBI Taxonomy" id="619741"/>
    <lineage>
        <taxon>Bacteria</taxon>
        <taxon>Bacillati</taxon>
        <taxon>Actinomycetota</taxon>
        <taxon>Actinomycetes</taxon>
        <taxon>Micromonosporales</taxon>
        <taxon>Micromonosporaceae</taxon>
        <taxon>Longispora</taxon>
    </lineage>
</organism>
<dbReference type="PANTHER" id="PTHR31956">
    <property type="entry name" value="NON-SPECIFIC PHOSPHOLIPASE C4-RELATED"/>
    <property type="match status" value="1"/>
</dbReference>
<proteinExistence type="predicted"/>
<gene>
    <name evidence="4" type="ORF">IW245_002123</name>
</gene>
<evidence type="ECO:0000256" key="3">
    <source>
        <dbReference type="SAM" id="SignalP"/>
    </source>
</evidence>
<dbReference type="InterPro" id="IPR007312">
    <property type="entry name" value="Phosphoesterase"/>
</dbReference>
<keyword evidence="2" id="KW-0843">Virulence</keyword>
<dbReference type="Proteomes" id="UP000622552">
    <property type="component" value="Unassembled WGS sequence"/>
</dbReference>
<protein>
    <recommendedName>
        <fullName evidence="6">Phosphoesterase family protein</fullName>
    </recommendedName>
</protein>
<dbReference type="PANTHER" id="PTHR31956:SF8">
    <property type="entry name" value="ACID PHOSPHATASE PHOA (AFU_ORTHOLOGUE AFUA_1G03570)"/>
    <property type="match status" value="1"/>
</dbReference>
<evidence type="ECO:0000313" key="4">
    <source>
        <dbReference type="EMBL" id="MBG6135929.1"/>
    </source>
</evidence>
<dbReference type="AlphaFoldDB" id="A0A8J7GN23"/>
<dbReference type="InterPro" id="IPR017850">
    <property type="entry name" value="Alkaline_phosphatase_core_sf"/>
</dbReference>